<evidence type="ECO:0000256" key="2">
    <source>
        <dbReference type="ARBA" id="ARBA00022603"/>
    </source>
</evidence>
<dbReference type="EMBL" id="FTOG01000016">
    <property type="protein sequence ID" value="SIT20750.1"/>
    <property type="molecule type" value="Genomic_DNA"/>
</dbReference>
<dbReference type="EC" id="2.1.1.80" evidence="5"/>
<dbReference type="InterPro" id="IPR050903">
    <property type="entry name" value="Bact_Chemotaxis_MeTrfase"/>
</dbReference>
<dbReference type="Gene3D" id="1.10.155.10">
    <property type="entry name" value="Chemotaxis receptor methyltransferase CheR, N-terminal domain"/>
    <property type="match status" value="1"/>
</dbReference>
<evidence type="ECO:0000256" key="4">
    <source>
        <dbReference type="ARBA" id="ARBA00022691"/>
    </source>
</evidence>
<feature type="binding site" evidence="6">
    <location>
        <position position="146"/>
    </location>
    <ligand>
        <name>S-adenosyl-L-methionine</name>
        <dbReference type="ChEBI" id="CHEBI:59789"/>
    </ligand>
</feature>
<sequence>MPNTARNQGPDLFTQFTDFIRDEIGVNLSSAKRVMISGRFHKRIVALGLKDFDGYLTWLYETKSFDSERHHIFDAVTTNKTDFFRESEHFDILQEVCIPRFRETGRNRFKAWSAAASTGAEAYTLAMVLAEQARVSPFDWVILGTDINNRVLETARLAIYPEDQLRPLTPAERNRYFLQGTGNYAKAFRVVPELRARVNFTRLNLMDQSFPIDRDVDVIFLRNVLIYFTPEDQAALIDRLVHHLAPTGSLFVGHSESMVVRHPALEQIAPAVYNRI</sequence>
<dbReference type="PRINTS" id="PR00996">
    <property type="entry name" value="CHERMTFRASE"/>
</dbReference>
<name>A0A1N7QD09_9RHOB</name>
<keyword evidence="3 5" id="KW-0808">Transferase</keyword>
<comment type="function">
    <text evidence="5">Methylation of the membrane-bound methyl-accepting chemotaxis proteins (MCP) to form gamma-glutamyl methyl ester residues in MCP.</text>
</comment>
<accession>A0A1N7QD09</accession>
<keyword evidence="9" id="KW-1185">Reference proteome</keyword>
<dbReference type="InterPro" id="IPR036804">
    <property type="entry name" value="CheR_N_sf"/>
</dbReference>
<dbReference type="InterPro" id="IPR000780">
    <property type="entry name" value="CheR_MeTrfase"/>
</dbReference>
<feature type="binding site" evidence="6">
    <location>
        <position position="85"/>
    </location>
    <ligand>
        <name>S-adenosyl-L-methionine</name>
        <dbReference type="ChEBI" id="CHEBI:59789"/>
    </ligand>
</feature>
<dbReference type="RefSeq" id="WP_076486399.1">
    <property type="nucleotide sequence ID" value="NZ_QAXT01000014.1"/>
</dbReference>
<dbReference type="AlphaFoldDB" id="A0A1N7QD09"/>
<evidence type="ECO:0000256" key="1">
    <source>
        <dbReference type="ARBA" id="ARBA00001541"/>
    </source>
</evidence>
<evidence type="ECO:0000256" key="6">
    <source>
        <dbReference type="PIRSR" id="PIRSR000410-1"/>
    </source>
</evidence>
<feature type="binding site" evidence="6">
    <location>
        <position position="121"/>
    </location>
    <ligand>
        <name>S-adenosyl-L-methionine</name>
        <dbReference type="ChEBI" id="CHEBI:59789"/>
    </ligand>
</feature>
<dbReference type="Pfam" id="PF01739">
    <property type="entry name" value="CheR"/>
    <property type="match status" value="1"/>
</dbReference>
<organism evidence="8 9">
    <name type="scientific">Rhodobacter aestuarii</name>
    <dbReference type="NCBI Taxonomy" id="453582"/>
    <lineage>
        <taxon>Bacteria</taxon>
        <taxon>Pseudomonadati</taxon>
        <taxon>Pseudomonadota</taxon>
        <taxon>Alphaproteobacteria</taxon>
        <taxon>Rhodobacterales</taxon>
        <taxon>Rhodobacter group</taxon>
        <taxon>Rhodobacter</taxon>
    </lineage>
</organism>
<feature type="binding site" evidence="6">
    <location>
        <begin position="222"/>
        <end position="223"/>
    </location>
    <ligand>
        <name>S-adenosyl-L-methionine</name>
        <dbReference type="ChEBI" id="CHEBI:59789"/>
    </ligand>
</feature>
<dbReference type="Pfam" id="PF03705">
    <property type="entry name" value="CheR_N"/>
    <property type="match status" value="1"/>
</dbReference>
<feature type="domain" description="CheR-type methyltransferase" evidence="7">
    <location>
        <begin position="13"/>
        <end position="276"/>
    </location>
</feature>
<gene>
    <name evidence="8" type="ORF">SAMN05421580_11617</name>
</gene>
<evidence type="ECO:0000256" key="5">
    <source>
        <dbReference type="PIRNR" id="PIRNR000410"/>
    </source>
</evidence>
<dbReference type="STRING" id="453582.SAMN05421580_11617"/>
<dbReference type="InterPro" id="IPR022641">
    <property type="entry name" value="CheR_N"/>
</dbReference>
<dbReference type="PROSITE" id="PS50123">
    <property type="entry name" value="CHER"/>
    <property type="match status" value="1"/>
</dbReference>
<dbReference type="PANTHER" id="PTHR24422:SF26">
    <property type="entry name" value="CHEMOTAXIS PROTEIN METHYLTRANSFERASE"/>
    <property type="match status" value="1"/>
</dbReference>
<dbReference type="SUPFAM" id="SSF53335">
    <property type="entry name" value="S-adenosyl-L-methionine-dependent methyltransferases"/>
    <property type="match status" value="1"/>
</dbReference>
<dbReference type="PIRSF" id="PIRSF000410">
    <property type="entry name" value="CheR"/>
    <property type="match status" value="1"/>
</dbReference>
<dbReference type="Gene3D" id="3.40.50.150">
    <property type="entry name" value="Vaccinia Virus protein VP39"/>
    <property type="match status" value="1"/>
</dbReference>
<dbReference type="InterPro" id="IPR026024">
    <property type="entry name" value="Chemotaxis_MeTrfase_CheR"/>
</dbReference>
<dbReference type="Proteomes" id="UP000186221">
    <property type="component" value="Unassembled WGS sequence"/>
</dbReference>
<dbReference type="InterPro" id="IPR029063">
    <property type="entry name" value="SAM-dependent_MTases_sf"/>
</dbReference>
<dbReference type="GO" id="GO:0032259">
    <property type="term" value="P:methylation"/>
    <property type="evidence" value="ECO:0007669"/>
    <property type="project" value="UniProtKB-KW"/>
</dbReference>
<keyword evidence="2 5" id="KW-0489">Methyltransferase</keyword>
<dbReference type="PANTHER" id="PTHR24422">
    <property type="entry name" value="CHEMOTAXIS PROTEIN METHYLTRANSFERASE"/>
    <property type="match status" value="1"/>
</dbReference>
<dbReference type="GO" id="GO:0008983">
    <property type="term" value="F:protein-glutamate O-methyltransferase activity"/>
    <property type="evidence" value="ECO:0007669"/>
    <property type="project" value="UniProtKB-EC"/>
</dbReference>
<reference evidence="9" key="1">
    <citation type="submission" date="2017-01" db="EMBL/GenBank/DDBJ databases">
        <authorList>
            <person name="Varghese N."/>
            <person name="Submissions S."/>
        </authorList>
    </citation>
    <scope>NUCLEOTIDE SEQUENCE [LARGE SCALE GENOMIC DNA]</scope>
    <source>
        <strain evidence="9">DSM 19945</strain>
    </source>
</reference>
<dbReference type="CDD" id="cd02440">
    <property type="entry name" value="AdoMet_MTases"/>
    <property type="match status" value="1"/>
</dbReference>
<dbReference type="SUPFAM" id="SSF47757">
    <property type="entry name" value="Chemotaxis receptor methyltransferase CheR, N-terminal domain"/>
    <property type="match status" value="1"/>
</dbReference>
<proteinExistence type="predicted"/>
<comment type="catalytic activity">
    <reaction evidence="1 5">
        <text>L-glutamyl-[protein] + S-adenosyl-L-methionine = [protein]-L-glutamate 5-O-methyl ester + S-adenosyl-L-homocysteine</text>
        <dbReference type="Rhea" id="RHEA:24452"/>
        <dbReference type="Rhea" id="RHEA-COMP:10208"/>
        <dbReference type="Rhea" id="RHEA-COMP:10311"/>
        <dbReference type="ChEBI" id="CHEBI:29973"/>
        <dbReference type="ChEBI" id="CHEBI:57856"/>
        <dbReference type="ChEBI" id="CHEBI:59789"/>
        <dbReference type="ChEBI" id="CHEBI:82795"/>
        <dbReference type="EC" id="2.1.1.80"/>
    </reaction>
</comment>
<feature type="binding site" evidence="6">
    <location>
        <begin position="204"/>
        <end position="205"/>
    </location>
    <ligand>
        <name>S-adenosyl-L-methionine</name>
        <dbReference type="ChEBI" id="CHEBI:59789"/>
    </ligand>
</feature>
<evidence type="ECO:0000259" key="7">
    <source>
        <dbReference type="PROSITE" id="PS50123"/>
    </source>
</evidence>
<protein>
    <recommendedName>
        <fullName evidence="5">Chemotaxis protein methyltransferase</fullName>
        <ecNumber evidence="5">2.1.1.80</ecNumber>
    </recommendedName>
</protein>
<dbReference type="InterPro" id="IPR022642">
    <property type="entry name" value="CheR_C"/>
</dbReference>
<evidence type="ECO:0000313" key="8">
    <source>
        <dbReference type="EMBL" id="SIT20750.1"/>
    </source>
</evidence>
<dbReference type="SMART" id="SM00138">
    <property type="entry name" value="MeTrc"/>
    <property type="match status" value="1"/>
</dbReference>
<evidence type="ECO:0000313" key="9">
    <source>
        <dbReference type="Proteomes" id="UP000186221"/>
    </source>
</evidence>
<evidence type="ECO:0000256" key="3">
    <source>
        <dbReference type="ARBA" id="ARBA00022679"/>
    </source>
</evidence>
<feature type="binding site" evidence="6">
    <location>
        <position position="79"/>
    </location>
    <ligand>
        <name>S-adenosyl-L-methionine</name>
        <dbReference type="ChEBI" id="CHEBI:59789"/>
    </ligand>
</feature>
<feature type="binding site" evidence="6">
    <location>
        <position position="81"/>
    </location>
    <ligand>
        <name>S-adenosyl-L-methionine</name>
        <dbReference type="ChEBI" id="CHEBI:59789"/>
    </ligand>
</feature>
<keyword evidence="4 5" id="KW-0949">S-adenosyl-L-methionine</keyword>